<protein>
    <recommendedName>
        <fullName evidence="4">Restriction system protein</fullName>
    </recommendedName>
</protein>
<evidence type="ECO:0008006" key="4">
    <source>
        <dbReference type="Google" id="ProtNLM"/>
    </source>
</evidence>
<dbReference type="Proteomes" id="UP000614410">
    <property type="component" value="Unassembled WGS sequence"/>
</dbReference>
<feature type="compositionally biased region" description="Low complexity" evidence="1">
    <location>
        <begin position="24"/>
        <end position="40"/>
    </location>
</feature>
<organism evidence="2 3">
    <name type="scientific">Candidatus Amunia macphersoniae</name>
    <dbReference type="NCBI Taxonomy" id="3127014"/>
    <lineage>
        <taxon>Bacteria</taxon>
        <taxon>Bacillati</taxon>
        <taxon>Candidatus Dormiibacterota</taxon>
        <taxon>Candidatus Dormibacteria</taxon>
        <taxon>Candidatus Aeolococcales</taxon>
        <taxon>Candidatus Aeolococcaceae</taxon>
        <taxon>Candidatus Amunia</taxon>
    </lineage>
</organism>
<evidence type="ECO:0000313" key="2">
    <source>
        <dbReference type="EMBL" id="MBJ7608122.1"/>
    </source>
</evidence>
<dbReference type="EMBL" id="JAEKNN010000008">
    <property type="protein sequence ID" value="MBJ7608122.1"/>
    <property type="molecule type" value="Genomic_DNA"/>
</dbReference>
<sequence>MTRKRGLFAELHHQHQMAERRQRQASAGAARANAAAARQLEQARRRAQQAQVQYARATAAEQRKAEQEVRRLHDEAMQAEVDAKNTELDVVREEVDSILSSALAADPFVDLEALRTVAQHPPFGRSDLETPLPAPVPHAAREEPTYHEPPVPHGLAGMFGFKKKYAAAVAVAWAEFEQQHSAWEAEVAALPMAQLHQMQEHQRGEKTRQEQLQLARQAYRAQCEAREAASAQVNSALDHLIQGLAVGTPEAVEEYVGMVLGGSEYPESFVVDHDFSYDGASKELALTCTVPPPDALPAEHQFKYQRSKDEISASVLPLKAQRDRYTAAVLQVALRMLHEVFVADRGAHIQTIALTVQTEGLHSATGLMRGATLVGVAAERSSFLTFDLKKVVPSATLHHLGGVVSKNPFDMVGIDPSKGVRGV</sequence>
<feature type="region of interest" description="Disordered" evidence="1">
    <location>
        <begin position="1"/>
        <end position="47"/>
    </location>
</feature>
<evidence type="ECO:0000313" key="3">
    <source>
        <dbReference type="Proteomes" id="UP000614410"/>
    </source>
</evidence>
<gene>
    <name evidence="2" type="ORF">JF887_01655</name>
</gene>
<feature type="compositionally biased region" description="Basic and acidic residues" evidence="1">
    <location>
        <begin position="10"/>
        <end position="22"/>
    </location>
</feature>
<proteinExistence type="predicted"/>
<evidence type="ECO:0000256" key="1">
    <source>
        <dbReference type="SAM" id="MobiDB-lite"/>
    </source>
</evidence>
<accession>A0A934N8Q0</accession>
<name>A0A934N8Q0_9BACT</name>
<comment type="caution">
    <text evidence="2">The sequence shown here is derived from an EMBL/GenBank/DDBJ whole genome shotgun (WGS) entry which is preliminary data.</text>
</comment>
<dbReference type="AlphaFoldDB" id="A0A934N8Q0"/>
<reference evidence="2 3" key="1">
    <citation type="submission" date="2020-10" db="EMBL/GenBank/DDBJ databases">
        <title>Ca. Dormibacterota MAGs.</title>
        <authorList>
            <person name="Montgomery K."/>
        </authorList>
    </citation>
    <scope>NUCLEOTIDE SEQUENCE [LARGE SCALE GENOMIC DNA]</scope>
    <source>
        <strain evidence="2">Mitchell_Peninsula_5</strain>
    </source>
</reference>